<keyword evidence="3 7" id="KW-0032">Aminotransferase</keyword>
<organism evidence="7 8">
    <name type="scientific">Geodia barretti</name>
    <name type="common">Barrett's horny sponge</name>
    <dbReference type="NCBI Taxonomy" id="519541"/>
    <lineage>
        <taxon>Eukaryota</taxon>
        <taxon>Metazoa</taxon>
        <taxon>Porifera</taxon>
        <taxon>Demospongiae</taxon>
        <taxon>Heteroscleromorpha</taxon>
        <taxon>Tetractinellida</taxon>
        <taxon>Astrophorina</taxon>
        <taxon>Geodiidae</taxon>
        <taxon>Geodia</taxon>
    </lineage>
</organism>
<feature type="domain" description="Aminotransferase class I/classII large" evidence="6">
    <location>
        <begin position="16"/>
        <end position="64"/>
    </location>
</feature>
<proteinExistence type="inferred from homology"/>
<evidence type="ECO:0000313" key="8">
    <source>
        <dbReference type="Proteomes" id="UP001174909"/>
    </source>
</evidence>
<dbReference type="SUPFAM" id="SSF53383">
    <property type="entry name" value="PLP-dependent transferases"/>
    <property type="match status" value="1"/>
</dbReference>
<keyword evidence="4" id="KW-0808">Transferase</keyword>
<gene>
    <name evidence="7" type="ORF">GBAR_LOCUS26045</name>
</gene>
<dbReference type="Gene3D" id="3.90.1150.10">
    <property type="entry name" value="Aspartate Aminotransferase, domain 1"/>
    <property type="match status" value="1"/>
</dbReference>
<evidence type="ECO:0000259" key="6">
    <source>
        <dbReference type="Pfam" id="PF00155"/>
    </source>
</evidence>
<dbReference type="GO" id="GO:0030170">
    <property type="term" value="F:pyridoxal phosphate binding"/>
    <property type="evidence" value="ECO:0007669"/>
    <property type="project" value="InterPro"/>
</dbReference>
<comment type="cofactor">
    <cofactor evidence="1">
        <name>pyridoxal 5'-phosphate</name>
        <dbReference type="ChEBI" id="CHEBI:597326"/>
    </cofactor>
</comment>
<keyword evidence="8" id="KW-1185">Reference proteome</keyword>
<keyword evidence="5" id="KW-0663">Pyridoxal phosphate</keyword>
<sequence>MAVMAEAMRLRAAGENVVDFSAGQPDFDTPSVAREAGIHAIESGYTRYTANPGAPDLRAAVAEATAATSIWTSERATS</sequence>
<evidence type="ECO:0000256" key="2">
    <source>
        <dbReference type="ARBA" id="ARBA00007441"/>
    </source>
</evidence>
<dbReference type="AlphaFoldDB" id="A0AA35TFR9"/>
<evidence type="ECO:0000256" key="4">
    <source>
        <dbReference type="ARBA" id="ARBA00022679"/>
    </source>
</evidence>
<dbReference type="InterPro" id="IPR015424">
    <property type="entry name" value="PyrdxlP-dep_Trfase"/>
</dbReference>
<accession>A0AA35TFR9</accession>
<dbReference type="InterPro" id="IPR004839">
    <property type="entry name" value="Aminotransferase_I/II_large"/>
</dbReference>
<dbReference type="InterPro" id="IPR015421">
    <property type="entry name" value="PyrdxlP-dep_Trfase_major"/>
</dbReference>
<dbReference type="PANTHER" id="PTHR46383:SF1">
    <property type="entry name" value="ASPARTATE AMINOTRANSFERASE"/>
    <property type="match status" value="1"/>
</dbReference>
<evidence type="ECO:0000313" key="7">
    <source>
        <dbReference type="EMBL" id="CAI8047143.1"/>
    </source>
</evidence>
<protein>
    <submittedName>
        <fullName evidence="7">Aspartate/prephenate aminotransferase</fullName>
    </submittedName>
</protein>
<dbReference type="EMBL" id="CASHTH010003616">
    <property type="protein sequence ID" value="CAI8047143.1"/>
    <property type="molecule type" value="Genomic_DNA"/>
</dbReference>
<dbReference type="GO" id="GO:0008483">
    <property type="term" value="F:transaminase activity"/>
    <property type="evidence" value="ECO:0007669"/>
    <property type="project" value="UniProtKB-KW"/>
</dbReference>
<evidence type="ECO:0000256" key="5">
    <source>
        <dbReference type="ARBA" id="ARBA00022898"/>
    </source>
</evidence>
<dbReference type="GO" id="GO:0006520">
    <property type="term" value="P:amino acid metabolic process"/>
    <property type="evidence" value="ECO:0007669"/>
    <property type="project" value="InterPro"/>
</dbReference>
<reference evidence="7" key="1">
    <citation type="submission" date="2023-03" db="EMBL/GenBank/DDBJ databases">
        <authorList>
            <person name="Steffen K."/>
            <person name="Cardenas P."/>
        </authorList>
    </citation>
    <scope>NUCLEOTIDE SEQUENCE</scope>
</reference>
<dbReference type="Pfam" id="PF00155">
    <property type="entry name" value="Aminotran_1_2"/>
    <property type="match status" value="1"/>
</dbReference>
<dbReference type="Proteomes" id="UP001174909">
    <property type="component" value="Unassembled WGS sequence"/>
</dbReference>
<comment type="caution">
    <text evidence="7">The sequence shown here is derived from an EMBL/GenBank/DDBJ whole genome shotgun (WGS) entry which is preliminary data.</text>
</comment>
<evidence type="ECO:0000256" key="1">
    <source>
        <dbReference type="ARBA" id="ARBA00001933"/>
    </source>
</evidence>
<dbReference type="PANTHER" id="PTHR46383">
    <property type="entry name" value="ASPARTATE AMINOTRANSFERASE"/>
    <property type="match status" value="1"/>
</dbReference>
<evidence type="ECO:0000256" key="3">
    <source>
        <dbReference type="ARBA" id="ARBA00022576"/>
    </source>
</evidence>
<dbReference type="InterPro" id="IPR015422">
    <property type="entry name" value="PyrdxlP-dep_Trfase_small"/>
</dbReference>
<name>A0AA35TFR9_GEOBA</name>
<dbReference type="InterPro" id="IPR050596">
    <property type="entry name" value="AspAT/PAT-like"/>
</dbReference>
<comment type="similarity">
    <text evidence="2">Belongs to the class-I pyridoxal-phosphate-dependent aminotransferase family.</text>
</comment>
<dbReference type="Gene3D" id="3.40.640.10">
    <property type="entry name" value="Type I PLP-dependent aspartate aminotransferase-like (Major domain)"/>
    <property type="match status" value="1"/>
</dbReference>